<protein>
    <submittedName>
        <fullName evidence="1">Sarcoma antigen NY-SAR-97, putative</fullName>
    </submittedName>
</protein>
<dbReference type="RefSeq" id="XP_013250003.1">
    <property type="nucleotide sequence ID" value="XM_013394549.1"/>
</dbReference>
<reference evidence="1" key="2">
    <citation type="submission" date="2013-10" db="EMBL/GenBank/DDBJ databases">
        <authorList>
            <person name="Aslett M."/>
        </authorList>
    </citation>
    <scope>NUCLEOTIDE SEQUENCE</scope>
    <source>
        <strain evidence="1">Houghton</strain>
    </source>
</reference>
<evidence type="ECO:0000313" key="2">
    <source>
        <dbReference type="Proteomes" id="UP000018050"/>
    </source>
</evidence>
<dbReference type="OrthoDB" id="25887at2759"/>
<dbReference type="Proteomes" id="UP000018050">
    <property type="component" value="Unassembled WGS sequence"/>
</dbReference>
<dbReference type="EMBL" id="HG671117">
    <property type="protein sequence ID" value="CDI79966.1"/>
    <property type="molecule type" value="Genomic_DNA"/>
</dbReference>
<name>U6GI81_EIMAC</name>
<gene>
    <name evidence="1" type="ORF">EAH_00047820</name>
</gene>
<accession>U6GI81</accession>
<dbReference type="VEuPathDB" id="ToxoDB:EAH_00047820"/>
<keyword evidence="2" id="KW-1185">Reference proteome</keyword>
<organism evidence="1 2">
    <name type="scientific">Eimeria acervulina</name>
    <name type="common">Coccidian parasite</name>
    <dbReference type="NCBI Taxonomy" id="5801"/>
    <lineage>
        <taxon>Eukaryota</taxon>
        <taxon>Sar</taxon>
        <taxon>Alveolata</taxon>
        <taxon>Apicomplexa</taxon>
        <taxon>Conoidasida</taxon>
        <taxon>Coccidia</taxon>
        <taxon>Eucoccidiorida</taxon>
        <taxon>Eimeriorina</taxon>
        <taxon>Eimeriidae</taxon>
        <taxon>Eimeria</taxon>
    </lineage>
</organism>
<reference evidence="1" key="1">
    <citation type="submission" date="2013-10" db="EMBL/GenBank/DDBJ databases">
        <title>Genomic analysis of the causative agents of coccidiosis in chickens.</title>
        <authorList>
            <person name="Reid A.J."/>
            <person name="Blake D."/>
            <person name="Billington K."/>
            <person name="Browne H."/>
            <person name="Dunn M."/>
            <person name="Hung S."/>
            <person name="Kawahara F."/>
            <person name="Miranda-Saavedra D."/>
            <person name="Mourier T."/>
            <person name="Nagra H."/>
            <person name="Otto T.D."/>
            <person name="Rawlings N."/>
            <person name="Sanchez A."/>
            <person name="Sanders M."/>
            <person name="Subramaniam C."/>
            <person name="Tay Y."/>
            <person name="Dear P."/>
            <person name="Doerig C."/>
            <person name="Gruber A."/>
            <person name="Parkinson J."/>
            <person name="Shirley M."/>
            <person name="Wan K.L."/>
            <person name="Berriman M."/>
            <person name="Tomley F."/>
            <person name="Pain A."/>
        </authorList>
    </citation>
    <scope>NUCLEOTIDE SEQUENCE</scope>
    <source>
        <strain evidence="1">Houghton</strain>
    </source>
</reference>
<proteinExistence type="predicted"/>
<dbReference type="AlphaFoldDB" id="U6GI81"/>
<evidence type="ECO:0000313" key="1">
    <source>
        <dbReference type="EMBL" id="CDI79966.1"/>
    </source>
</evidence>
<dbReference type="GeneID" id="25272852"/>
<sequence>MEAFGASQMQALADLLCPDTADDAAFIGETKGRHINPQKTEKYKSRAKPNFRVKTKVGKIDEFQIWTEEDLIEGATFKQLKDNRVEPKYETFEDRVVVDSPRHRLNLPLAYAVDSDKGTGKWLAPTNCLVLRLPIKRKIEYVHV</sequence>